<dbReference type="EMBL" id="BMZE01000004">
    <property type="protein sequence ID" value="GHA36009.1"/>
    <property type="molecule type" value="Genomic_DNA"/>
</dbReference>
<proteinExistence type="predicted"/>
<evidence type="ECO:0000256" key="1">
    <source>
        <dbReference type="SAM" id="MobiDB-lite"/>
    </source>
</evidence>
<feature type="region of interest" description="Disordered" evidence="1">
    <location>
        <begin position="85"/>
        <end position="108"/>
    </location>
</feature>
<comment type="caution">
    <text evidence="2">The sequence shown here is derived from an EMBL/GenBank/DDBJ whole genome shotgun (WGS) entry which is preliminary data.</text>
</comment>
<accession>A0A918VY13</accession>
<dbReference type="RefSeq" id="WP_189427087.1">
    <property type="nucleotide sequence ID" value="NZ_BMZE01000004.1"/>
</dbReference>
<reference evidence="2" key="2">
    <citation type="submission" date="2020-09" db="EMBL/GenBank/DDBJ databases">
        <authorList>
            <person name="Sun Q."/>
            <person name="Kim S."/>
        </authorList>
    </citation>
    <scope>NUCLEOTIDE SEQUENCE</scope>
    <source>
        <strain evidence="2">KCTC 32437</strain>
    </source>
</reference>
<dbReference type="AlphaFoldDB" id="A0A918VY13"/>
<gene>
    <name evidence="2" type="ORF">GCM10007989_35070</name>
</gene>
<protein>
    <submittedName>
        <fullName evidence="2">Uncharacterized protein</fullName>
    </submittedName>
</protein>
<sequence>MANGIYKLTPLAGPTDSNWDRATDQGEIIVRASSSGDARVVASEAEAAAAGKDPNIATTQVMASAFRDSHLYSVQLIEGAEYPKDGPREVLSGSFEGGPSGPRAADSI</sequence>
<reference evidence="2" key="1">
    <citation type="journal article" date="2014" name="Int. J. Syst. Evol. Microbiol.">
        <title>Complete genome sequence of Corynebacterium casei LMG S-19264T (=DSM 44701T), isolated from a smear-ripened cheese.</title>
        <authorList>
            <consortium name="US DOE Joint Genome Institute (JGI-PGF)"/>
            <person name="Walter F."/>
            <person name="Albersmeier A."/>
            <person name="Kalinowski J."/>
            <person name="Ruckert C."/>
        </authorList>
    </citation>
    <scope>NUCLEOTIDE SEQUENCE</scope>
    <source>
        <strain evidence="2">KCTC 32437</strain>
    </source>
</reference>
<name>A0A918VY13_9HYPH</name>
<organism evidence="2 3">
    <name type="scientific">Devosia pacifica</name>
    <dbReference type="NCBI Taxonomy" id="1335967"/>
    <lineage>
        <taxon>Bacteria</taxon>
        <taxon>Pseudomonadati</taxon>
        <taxon>Pseudomonadota</taxon>
        <taxon>Alphaproteobacteria</taxon>
        <taxon>Hyphomicrobiales</taxon>
        <taxon>Devosiaceae</taxon>
        <taxon>Devosia</taxon>
    </lineage>
</organism>
<evidence type="ECO:0000313" key="3">
    <source>
        <dbReference type="Proteomes" id="UP000646579"/>
    </source>
</evidence>
<evidence type="ECO:0000313" key="2">
    <source>
        <dbReference type="EMBL" id="GHA36009.1"/>
    </source>
</evidence>
<keyword evidence="3" id="KW-1185">Reference proteome</keyword>
<dbReference type="Proteomes" id="UP000646579">
    <property type="component" value="Unassembled WGS sequence"/>
</dbReference>